<dbReference type="EMBL" id="PKJC01000002">
    <property type="protein sequence ID" value="PKZ67092.1"/>
    <property type="molecule type" value="Genomic_DNA"/>
</dbReference>
<dbReference type="Pfam" id="PF11361">
    <property type="entry name" value="DUF3159"/>
    <property type="match status" value="1"/>
</dbReference>
<feature type="region of interest" description="Disordered" evidence="1">
    <location>
        <begin position="1"/>
        <end position="36"/>
    </location>
</feature>
<dbReference type="AlphaFoldDB" id="A0A2I1RD72"/>
<reference evidence="3 4" key="1">
    <citation type="submission" date="2017-12" db="EMBL/GenBank/DDBJ databases">
        <title>Phylogenetic diversity of female urinary microbiome.</title>
        <authorList>
            <person name="Thomas-White K."/>
            <person name="Wolfe A.J."/>
        </authorList>
    </citation>
    <scope>NUCLEOTIDE SEQUENCE [LARGE SCALE GENOMIC DNA]</scope>
    <source>
        <strain evidence="3 4">UMB0777</strain>
    </source>
</reference>
<keyword evidence="2" id="KW-0472">Membrane</keyword>
<keyword evidence="2" id="KW-0812">Transmembrane</keyword>
<evidence type="ECO:0000313" key="3">
    <source>
        <dbReference type="EMBL" id="PKZ67092.1"/>
    </source>
</evidence>
<keyword evidence="2" id="KW-1133">Transmembrane helix</keyword>
<feature type="transmembrane region" description="Helical" evidence="2">
    <location>
        <begin position="95"/>
        <end position="115"/>
    </location>
</feature>
<feature type="transmembrane region" description="Helical" evidence="2">
    <location>
        <begin position="173"/>
        <end position="192"/>
    </location>
</feature>
<dbReference type="InterPro" id="IPR016566">
    <property type="entry name" value="UCP010219"/>
</dbReference>
<feature type="transmembrane region" description="Helical" evidence="2">
    <location>
        <begin position="121"/>
        <end position="142"/>
    </location>
</feature>
<feature type="compositionally biased region" description="Basic and acidic residues" evidence="1">
    <location>
        <begin position="16"/>
        <end position="34"/>
    </location>
</feature>
<accession>A0A2I1RD72</accession>
<evidence type="ECO:0000313" key="4">
    <source>
        <dbReference type="Proteomes" id="UP000234662"/>
    </source>
</evidence>
<organism evidence="3 4">
    <name type="scientific">Gordonia terrae</name>
    <dbReference type="NCBI Taxonomy" id="2055"/>
    <lineage>
        <taxon>Bacteria</taxon>
        <taxon>Bacillati</taxon>
        <taxon>Actinomycetota</taxon>
        <taxon>Actinomycetes</taxon>
        <taxon>Mycobacteriales</taxon>
        <taxon>Gordoniaceae</taxon>
        <taxon>Gordonia</taxon>
    </lineage>
</organism>
<evidence type="ECO:0000256" key="2">
    <source>
        <dbReference type="SAM" id="Phobius"/>
    </source>
</evidence>
<gene>
    <name evidence="3" type="ORF">CYJ73_03805</name>
</gene>
<proteinExistence type="predicted"/>
<dbReference type="Proteomes" id="UP000234662">
    <property type="component" value="Unassembled WGS sequence"/>
</dbReference>
<name>A0A2I1RD72_9ACTN</name>
<feature type="transmembrane region" description="Helical" evidence="2">
    <location>
        <begin position="51"/>
        <end position="83"/>
    </location>
</feature>
<sequence>MFDTRGRSEGTTMDETTQKETRKKNDAADSRPKTTDAQQVLMDQLGGVSGMIYSAIPVVVFVAADAVATLPIAIGAAIAVAVLTAGIRLARGEPVVQASGGIIGVAAAGAVAAATGSADGYFLLGIWANGIEAVIVLATVLMRRPLTGMLWNLLHGNKYSWRQDRVVLRAHDIATLILTAVLASRFGVQLWFYETHATGMLATAKIAMGFPLFAAFIGVAVWAFRRSTRRLVG</sequence>
<comment type="caution">
    <text evidence="3">The sequence shown here is derived from an EMBL/GenBank/DDBJ whole genome shotgun (WGS) entry which is preliminary data.</text>
</comment>
<feature type="transmembrane region" description="Helical" evidence="2">
    <location>
        <begin position="204"/>
        <end position="224"/>
    </location>
</feature>
<evidence type="ECO:0000256" key="1">
    <source>
        <dbReference type="SAM" id="MobiDB-lite"/>
    </source>
</evidence>
<protein>
    <submittedName>
        <fullName evidence="3">DUF3159 domain-containing protein</fullName>
    </submittedName>
</protein>